<feature type="transmembrane region" description="Helical" evidence="11">
    <location>
        <begin position="343"/>
        <end position="362"/>
    </location>
</feature>
<evidence type="ECO:0000313" key="13">
    <source>
        <dbReference type="EMBL" id="GCC33406.1"/>
    </source>
</evidence>
<dbReference type="Proteomes" id="UP000287033">
    <property type="component" value="Unassembled WGS sequence"/>
</dbReference>
<dbReference type="InterPro" id="IPR005282">
    <property type="entry name" value="LC_transporter"/>
</dbReference>
<organism evidence="13 14">
    <name type="scientific">Chiloscyllium punctatum</name>
    <name type="common">Brownbanded bambooshark</name>
    <name type="synonym">Hemiscyllium punctatum</name>
    <dbReference type="NCBI Taxonomy" id="137246"/>
    <lineage>
        <taxon>Eukaryota</taxon>
        <taxon>Metazoa</taxon>
        <taxon>Chordata</taxon>
        <taxon>Craniata</taxon>
        <taxon>Vertebrata</taxon>
        <taxon>Chondrichthyes</taxon>
        <taxon>Elasmobranchii</taxon>
        <taxon>Galeomorphii</taxon>
        <taxon>Galeoidea</taxon>
        <taxon>Orectolobiformes</taxon>
        <taxon>Hemiscylliidae</taxon>
        <taxon>Chiloscyllium</taxon>
    </lineage>
</organism>
<feature type="chain" id="PRO_5019190843" description="Cystinosin" evidence="12">
    <location>
        <begin position="22"/>
        <end position="375"/>
    </location>
</feature>
<evidence type="ECO:0000256" key="5">
    <source>
        <dbReference type="ARBA" id="ARBA00022737"/>
    </source>
</evidence>
<evidence type="ECO:0000256" key="9">
    <source>
        <dbReference type="ARBA" id="ARBA00023228"/>
    </source>
</evidence>
<evidence type="ECO:0000256" key="8">
    <source>
        <dbReference type="ARBA" id="ARBA00023136"/>
    </source>
</evidence>
<evidence type="ECO:0000256" key="11">
    <source>
        <dbReference type="SAM" id="Phobius"/>
    </source>
</evidence>
<reference evidence="13 14" key="1">
    <citation type="journal article" date="2018" name="Nat. Ecol. Evol.">
        <title>Shark genomes provide insights into elasmobranch evolution and the origin of vertebrates.</title>
        <authorList>
            <person name="Hara Y"/>
            <person name="Yamaguchi K"/>
            <person name="Onimaru K"/>
            <person name="Kadota M"/>
            <person name="Koyanagi M"/>
            <person name="Keeley SD"/>
            <person name="Tatsumi K"/>
            <person name="Tanaka K"/>
            <person name="Motone F"/>
            <person name="Kageyama Y"/>
            <person name="Nozu R"/>
            <person name="Adachi N"/>
            <person name="Nishimura O"/>
            <person name="Nakagawa R"/>
            <person name="Tanegashima C"/>
            <person name="Kiyatake I"/>
            <person name="Matsumoto R"/>
            <person name="Murakumo K"/>
            <person name="Nishida K"/>
            <person name="Terakita A"/>
            <person name="Kuratani S"/>
            <person name="Sato K"/>
            <person name="Hyodo S Kuraku.S."/>
        </authorList>
    </citation>
    <scope>NUCLEOTIDE SEQUENCE [LARGE SCALE GENOMIC DNA]</scope>
</reference>
<comment type="subcellular location">
    <subcellularLocation>
        <location evidence="1">Lysosome membrane</location>
        <topology evidence="1">Multi-pass membrane protein</topology>
    </subcellularLocation>
</comment>
<feature type="transmembrane region" description="Helical" evidence="11">
    <location>
        <begin position="267"/>
        <end position="287"/>
    </location>
</feature>
<evidence type="ECO:0000313" key="14">
    <source>
        <dbReference type="Proteomes" id="UP000287033"/>
    </source>
</evidence>
<evidence type="ECO:0008006" key="15">
    <source>
        <dbReference type="Google" id="ProtNLM"/>
    </source>
</evidence>
<comment type="catalytic activity">
    <reaction evidence="10">
        <text>L-cystine(out) + H(+)(out) = L-cystine(in) + H(+)(in)</text>
        <dbReference type="Rhea" id="RHEA:66172"/>
        <dbReference type="ChEBI" id="CHEBI:15378"/>
        <dbReference type="ChEBI" id="CHEBI:35491"/>
    </reaction>
    <physiologicalReaction direction="left-to-right" evidence="10">
        <dbReference type="Rhea" id="RHEA:66173"/>
    </physiologicalReaction>
</comment>
<keyword evidence="14" id="KW-1185">Reference proteome</keyword>
<evidence type="ECO:0000256" key="7">
    <source>
        <dbReference type="ARBA" id="ARBA00022989"/>
    </source>
</evidence>
<dbReference type="GO" id="GO:0015293">
    <property type="term" value="F:symporter activity"/>
    <property type="evidence" value="ECO:0007669"/>
    <property type="project" value="UniProtKB-KW"/>
</dbReference>
<protein>
    <recommendedName>
        <fullName evidence="15">Cystinosin</fullName>
    </recommendedName>
</protein>
<dbReference type="STRING" id="137246.A0A401SSP8"/>
<evidence type="ECO:0000256" key="3">
    <source>
        <dbReference type="ARBA" id="ARBA00022448"/>
    </source>
</evidence>
<evidence type="ECO:0000256" key="1">
    <source>
        <dbReference type="ARBA" id="ARBA00004155"/>
    </source>
</evidence>
<evidence type="ECO:0000256" key="4">
    <source>
        <dbReference type="ARBA" id="ARBA00022692"/>
    </source>
</evidence>
<evidence type="ECO:0000256" key="10">
    <source>
        <dbReference type="ARBA" id="ARBA00048473"/>
    </source>
</evidence>
<dbReference type="FunFam" id="1.20.1280.290:FF:000016">
    <property type="entry name" value="Cystinosin homolog"/>
    <property type="match status" value="1"/>
</dbReference>
<evidence type="ECO:0000256" key="6">
    <source>
        <dbReference type="ARBA" id="ARBA00022847"/>
    </source>
</evidence>
<dbReference type="OrthoDB" id="75720at2759"/>
<comment type="caution">
    <text evidence="13">The sequence shown here is derived from an EMBL/GenBank/DDBJ whole genome shotgun (WGS) entry which is preliminary data.</text>
</comment>
<feature type="transmembrane region" description="Helical" evidence="11">
    <location>
        <begin position="127"/>
        <end position="148"/>
    </location>
</feature>
<feature type="signal peptide" evidence="12">
    <location>
        <begin position="1"/>
        <end position="21"/>
    </location>
</feature>
<keyword evidence="8 11" id="KW-0472">Membrane</keyword>
<feature type="transmembrane region" description="Helical" evidence="11">
    <location>
        <begin position="211"/>
        <end position="231"/>
    </location>
</feature>
<evidence type="ECO:0000256" key="2">
    <source>
        <dbReference type="ARBA" id="ARBA00006855"/>
    </source>
</evidence>
<proteinExistence type="inferred from homology"/>
<dbReference type="PANTHER" id="PTHR13131">
    <property type="entry name" value="CYSTINOSIN"/>
    <property type="match status" value="1"/>
</dbReference>
<dbReference type="EMBL" id="BEZZ01000514">
    <property type="protein sequence ID" value="GCC33406.1"/>
    <property type="molecule type" value="Genomic_DNA"/>
</dbReference>
<keyword evidence="3" id="KW-0813">Transport</keyword>
<dbReference type="GO" id="GO:0015184">
    <property type="term" value="F:L-cystine transmembrane transporter activity"/>
    <property type="evidence" value="ECO:0007669"/>
    <property type="project" value="TreeGrafter"/>
</dbReference>
<keyword evidence="4 11" id="KW-0812">Transmembrane</keyword>
<keyword evidence="9" id="KW-0458">Lysosome</keyword>
<keyword evidence="7 11" id="KW-1133">Transmembrane helix</keyword>
<evidence type="ECO:0000256" key="12">
    <source>
        <dbReference type="SAM" id="SignalP"/>
    </source>
</evidence>
<dbReference type="AlphaFoldDB" id="A0A401SSP8"/>
<name>A0A401SSP8_CHIPU</name>
<feature type="transmembrane region" description="Helical" evidence="11">
    <location>
        <begin position="299"/>
        <end position="323"/>
    </location>
</feature>
<dbReference type="Pfam" id="PF04193">
    <property type="entry name" value="PQ-loop"/>
    <property type="match status" value="2"/>
</dbReference>
<keyword evidence="12" id="KW-0732">Signal</keyword>
<dbReference type="GO" id="GO:0005765">
    <property type="term" value="C:lysosomal membrane"/>
    <property type="evidence" value="ECO:0007669"/>
    <property type="project" value="UniProtKB-SubCell"/>
</dbReference>
<feature type="transmembrane region" description="Helical" evidence="11">
    <location>
        <begin position="168"/>
        <end position="191"/>
    </location>
</feature>
<dbReference type="InterPro" id="IPR006603">
    <property type="entry name" value="PQ-loop_rpt"/>
</dbReference>
<feature type="transmembrane region" description="Helical" evidence="11">
    <location>
        <begin position="243"/>
        <end position="261"/>
    </location>
</feature>
<dbReference type="SMART" id="SM00679">
    <property type="entry name" value="CTNS"/>
    <property type="match status" value="2"/>
</dbReference>
<keyword evidence="5" id="KW-0677">Repeat</keyword>
<sequence length="375" mass="42868">MKLPVVLSLSVCHLFNLTVKCENSVTLKIPAHVDLQIGDIQNISVVPSARLQETLVVIFNVTFSSKQTSVVELPKYITLPSHSANSTVLPVRGVEVGQTTVYLENNCTSNVTRILARIHFLVVQSNVLRIVCQLIGWIYFFAWSISFYPQVIENWRRKSVVGLNFDFLALNLTGHIAYGMFNIGLFWIPYVEEQFVVYNPSEVNPVQGSDVFFSLHAILLTVITICQCCFYERGEQKVSKVTTGFLVAAWLFALITLFVTVANKITWLQYLYYFSYIKLVITVIKYVPQAYMNYRRKSTIGWSIGNVLLDFTGGSFSIVQMFLQSYNNDEWLLIFGDPTKFGLGLFSVIFDIFFIVQHYCLYRQKSDYRPVDADN</sequence>
<dbReference type="PANTHER" id="PTHR13131:SF5">
    <property type="entry name" value="CYSTINOSIN"/>
    <property type="match status" value="1"/>
</dbReference>
<keyword evidence="6" id="KW-0769">Symport</keyword>
<gene>
    <name evidence="13" type="ORF">chiPu_0011875</name>
</gene>
<dbReference type="NCBIfam" id="TIGR00951">
    <property type="entry name" value="2A43"/>
    <property type="match status" value="1"/>
</dbReference>
<dbReference type="OMA" id="WIDVIYT"/>
<accession>A0A401SSP8</accession>
<dbReference type="Gene3D" id="1.20.1280.290">
    <property type="match status" value="2"/>
</dbReference>
<comment type="similarity">
    <text evidence="2">Belongs to the cystinosin family.</text>
</comment>
<dbReference type="FunFam" id="1.20.1280.290:FF:000022">
    <property type="entry name" value="Cystinosin homolog"/>
    <property type="match status" value="1"/>
</dbReference>